<evidence type="ECO:0000256" key="2">
    <source>
        <dbReference type="ARBA" id="ARBA00022723"/>
    </source>
</evidence>
<dbReference type="InterPro" id="IPR036869">
    <property type="entry name" value="J_dom_sf"/>
</dbReference>
<dbReference type="SMART" id="SM00271">
    <property type="entry name" value="DnaJ"/>
    <property type="match status" value="1"/>
</dbReference>
<protein>
    <recommendedName>
        <fullName evidence="9">J domain-containing protein</fullName>
    </recommendedName>
</protein>
<evidence type="ECO:0000313" key="8">
    <source>
        <dbReference type="Proteomes" id="UP000287033"/>
    </source>
</evidence>
<dbReference type="SUPFAM" id="SSF46565">
    <property type="entry name" value="Chaperone J-domain"/>
    <property type="match status" value="1"/>
</dbReference>
<comment type="caution">
    <text evidence="7">The sequence shown here is derived from an EMBL/GenBank/DDBJ whole genome shotgun (WGS) entry which is preliminary data.</text>
</comment>
<dbReference type="PROSITE" id="PS51074">
    <property type="entry name" value="DPH_MB"/>
    <property type="match status" value="1"/>
</dbReference>
<comment type="similarity">
    <text evidence="1">Belongs to the DPH4 family.</text>
</comment>
<dbReference type="Pfam" id="PF00226">
    <property type="entry name" value="DnaJ"/>
    <property type="match status" value="1"/>
</dbReference>
<dbReference type="Gene3D" id="1.10.287.110">
    <property type="entry name" value="DnaJ domain"/>
    <property type="match status" value="1"/>
</dbReference>
<gene>
    <name evidence="7" type="ORF">chiPu_0005602</name>
</gene>
<feature type="domain" description="DPH-type MB" evidence="6">
    <location>
        <begin position="92"/>
        <end position="148"/>
    </location>
</feature>
<dbReference type="OMA" id="LEDMTWE"/>
<dbReference type="InterPro" id="IPR036671">
    <property type="entry name" value="DPH_MB_sf"/>
</dbReference>
<dbReference type="CDD" id="cd06257">
    <property type="entry name" value="DnaJ"/>
    <property type="match status" value="1"/>
</dbReference>
<dbReference type="EMBL" id="BEZZ01000154">
    <property type="protein sequence ID" value="GCC27180.1"/>
    <property type="molecule type" value="Genomic_DNA"/>
</dbReference>
<reference evidence="7 8" key="1">
    <citation type="journal article" date="2018" name="Nat. Ecol. Evol.">
        <title>Shark genomes provide insights into elasmobranch evolution and the origin of vertebrates.</title>
        <authorList>
            <person name="Hara Y"/>
            <person name="Yamaguchi K"/>
            <person name="Onimaru K"/>
            <person name="Kadota M"/>
            <person name="Koyanagi M"/>
            <person name="Keeley SD"/>
            <person name="Tatsumi K"/>
            <person name="Tanaka K"/>
            <person name="Motone F"/>
            <person name="Kageyama Y"/>
            <person name="Nozu R"/>
            <person name="Adachi N"/>
            <person name="Nishimura O"/>
            <person name="Nakagawa R"/>
            <person name="Tanegashima C"/>
            <person name="Kiyatake I"/>
            <person name="Matsumoto R"/>
            <person name="Murakumo K"/>
            <person name="Nishida K"/>
            <person name="Terakita A"/>
            <person name="Kuratani S"/>
            <person name="Sato K"/>
            <person name="Hyodo S Kuraku.S."/>
        </authorList>
    </citation>
    <scope>NUCLEOTIDE SEQUENCE [LARGE SCALE GENOMIC DNA]</scope>
</reference>
<dbReference type="InterPro" id="IPR007872">
    <property type="entry name" value="DPH_MB_dom"/>
</dbReference>
<evidence type="ECO:0000313" key="7">
    <source>
        <dbReference type="EMBL" id="GCC27180.1"/>
    </source>
</evidence>
<sequence>MTSENILQKDWYEILGASPSHSMQELRQNYQKLVLLYHPDKQNADVPVGELEECVQRFIEVDQAWKILGNEETKKEYDLQRREVTMSQTWPVDAQVPLEDMHWVAADQCYKYNCRCGGEYVLSKEEVEENVFLLCCNSCSLSIEILNGS</sequence>
<dbReference type="AlphaFoldDB" id="A0A401SA01"/>
<name>A0A401SA01_CHIPU</name>
<evidence type="ECO:0008006" key="9">
    <source>
        <dbReference type="Google" id="ProtNLM"/>
    </source>
</evidence>
<accession>A0A401SA01</accession>
<dbReference type="Pfam" id="PF05207">
    <property type="entry name" value="Zn_ribbon_CSL"/>
    <property type="match status" value="1"/>
</dbReference>
<organism evidence="7 8">
    <name type="scientific">Chiloscyllium punctatum</name>
    <name type="common">Brownbanded bambooshark</name>
    <name type="synonym">Hemiscyllium punctatum</name>
    <dbReference type="NCBI Taxonomy" id="137246"/>
    <lineage>
        <taxon>Eukaryota</taxon>
        <taxon>Metazoa</taxon>
        <taxon>Chordata</taxon>
        <taxon>Craniata</taxon>
        <taxon>Vertebrata</taxon>
        <taxon>Chondrichthyes</taxon>
        <taxon>Elasmobranchii</taxon>
        <taxon>Galeomorphii</taxon>
        <taxon>Galeoidea</taxon>
        <taxon>Orectolobiformes</taxon>
        <taxon>Hemiscylliidae</taxon>
        <taxon>Chiloscyllium</taxon>
    </lineage>
</organism>
<keyword evidence="2" id="KW-0479">Metal-binding</keyword>
<keyword evidence="8" id="KW-1185">Reference proteome</keyword>
<evidence type="ECO:0000259" key="6">
    <source>
        <dbReference type="PROSITE" id="PS51074"/>
    </source>
</evidence>
<keyword evidence="4" id="KW-0408">Iron</keyword>
<proteinExistence type="inferred from homology"/>
<feature type="domain" description="J" evidence="5">
    <location>
        <begin position="10"/>
        <end position="81"/>
    </location>
</feature>
<evidence type="ECO:0000259" key="5">
    <source>
        <dbReference type="PROSITE" id="PS50076"/>
    </source>
</evidence>
<evidence type="ECO:0000256" key="4">
    <source>
        <dbReference type="ARBA" id="ARBA00023004"/>
    </source>
</evidence>
<dbReference type="PROSITE" id="PS50076">
    <property type="entry name" value="DNAJ_2"/>
    <property type="match status" value="1"/>
</dbReference>
<dbReference type="PANTHER" id="PTHR45255">
    <property type="entry name" value="DNAJ HOMOLOG SUBFAMILY C MEMBER 24"/>
    <property type="match status" value="1"/>
</dbReference>
<dbReference type="OrthoDB" id="66964at2759"/>
<dbReference type="STRING" id="137246.A0A401SA01"/>
<evidence type="ECO:0000256" key="1">
    <source>
        <dbReference type="ARBA" id="ARBA00006169"/>
    </source>
</evidence>
<dbReference type="FunFam" id="1.10.287.110:FF:000056">
    <property type="entry name" value="DnaJ (Hsp40) homolog, subfamily C, member 24"/>
    <property type="match status" value="1"/>
</dbReference>
<evidence type="ECO:0000256" key="3">
    <source>
        <dbReference type="ARBA" id="ARBA00022833"/>
    </source>
</evidence>
<dbReference type="PRINTS" id="PR00625">
    <property type="entry name" value="JDOMAIN"/>
</dbReference>
<dbReference type="SUPFAM" id="SSF144217">
    <property type="entry name" value="CSL zinc finger"/>
    <property type="match status" value="1"/>
</dbReference>
<dbReference type="GO" id="GO:0008198">
    <property type="term" value="F:ferrous iron binding"/>
    <property type="evidence" value="ECO:0007669"/>
    <property type="project" value="TreeGrafter"/>
</dbReference>
<keyword evidence="3" id="KW-0862">Zinc</keyword>
<dbReference type="InterPro" id="IPR001623">
    <property type="entry name" value="DnaJ_domain"/>
</dbReference>
<dbReference type="GO" id="GO:0001671">
    <property type="term" value="F:ATPase activator activity"/>
    <property type="evidence" value="ECO:0007669"/>
    <property type="project" value="TreeGrafter"/>
</dbReference>
<dbReference type="PANTHER" id="PTHR45255:SF1">
    <property type="entry name" value="DNAJ HOMOLOG SUBFAMILY C MEMBER 24"/>
    <property type="match status" value="1"/>
</dbReference>
<dbReference type="Proteomes" id="UP000287033">
    <property type="component" value="Unassembled WGS sequence"/>
</dbReference>
<dbReference type="Gene3D" id="3.10.660.10">
    <property type="entry name" value="DPH Zinc finger"/>
    <property type="match status" value="1"/>
</dbReference>